<dbReference type="Proteomes" id="UP000528286">
    <property type="component" value="Unassembled WGS sequence"/>
</dbReference>
<feature type="transmembrane region" description="Helical" evidence="1">
    <location>
        <begin position="237"/>
        <end position="259"/>
    </location>
</feature>
<evidence type="ECO:0000256" key="1">
    <source>
        <dbReference type="SAM" id="Phobius"/>
    </source>
</evidence>
<feature type="transmembrane region" description="Helical" evidence="1">
    <location>
        <begin position="61"/>
        <end position="79"/>
    </location>
</feature>
<name>A0A7W6J709_9HYPH</name>
<dbReference type="Pfam" id="PF02308">
    <property type="entry name" value="MgtC"/>
    <property type="match status" value="1"/>
</dbReference>
<feature type="transmembrane region" description="Helical" evidence="1">
    <location>
        <begin position="271"/>
        <end position="289"/>
    </location>
</feature>
<protein>
    <submittedName>
        <fullName evidence="4">Uncharacterized membrane protein (DUF4010 family)</fullName>
    </submittedName>
</protein>
<feature type="transmembrane region" description="Helical" evidence="1">
    <location>
        <begin position="145"/>
        <end position="163"/>
    </location>
</feature>
<keyword evidence="1" id="KW-1133">Transmembrane helix</keyword>
<feature type="transmembrane region" description="Helical" evidence="1">
    <location>
        <begin position="309"/>
        <end position="332"/>
    </location>
</feature>
<keyword evidence="1" id="KW-0812">Transmembrane</keyword>
<dbReference type="InterPro" id="IPR049177">
    <property type="entry name" value="MgtC_SapB_SrpB_YhiD_N"/>
</dbReference>
<dbReference type="Pfam" id="PF13194">
    <property type="entry name" value="DUF4010"/>
    <property type="match status" value="1"/>
</dbReference>
<feature type="transmembrane region" description="Helical" evidence="1">
    <location>
        <begin position="91"/>
        <end position="109"/>
    </location>
</feature>
<dbReference type="EMBL" id="JACIEZ010000007">
    <property type="protein sequence ID" value="MBB4065985.1"/>
    <property type="molecule type" value="Genomic_DNA"/>
</dbReference>
<sequence>MTTELMLRYGVALAIGLLVGLERGWRERSEPAGHRIAGIRTYSITGLLGACLGSLTTITGSAMPLVASILVYGALFGALEYRKAVAEKEYSVTGFVAALVVMMLGVLAVVGDFRLAAAGGVALAGLLASRDMLHSLLQRITWAEIRSAIVLAAMSAIVLPLLPDRTIDPWGGFNPREIWLFTVLTAALSYLGYVAVRIVGPSRGALITGLTGGLVSSTSVTVAFARTAAGGGANWPLVAGACTAAMVSVIRVSVIVFLLRPEILQTIGPAAAAAALTLGLAALLLVTFQKEEPGDEGLPARNPFDLGHLLIFAAGFALVSTVSAAFVGNFGASSLIASSTLSGMFDVDIAVLSALRLDGTTVQAVQVGEAILCALAANGIGRLSLAVAAGPARFFLPLGGATLLAAVAGLVVFLLLAP</sequence>
<dbReference type="PANTHER" id="PTHR39084:SF1">
    <property type="entry name" value="DUF4010 DOMAIN-CONTAINING PROTEIN"/>
    <property type="match status" value="1"/>
</dbReference>
<dbReference type="RefSeq" id="WP_183367277.1">
    <property type="nucleotide sequence ID" value="NZ_JACIEZ010000007.1"/>
</dbReference>
<organism evidence="4 5">
    <name type="scientific">Gellertiella hungarica</name>
    <dbReference type="NCBI Taxonomy" id="1572859"/>
    <lineage>
        <taxon>Bacteria</taxon>
        <taxon>Pseudomonadati</taxon>
        <taxon>Pseudomonadota</taxon>
        <taxon>Alphaproteobacteria</taxon>
        <taxon>Hyphomicrobiales</taxon>
        <taxon>Rhizobiaceae</taxon>
        <taxon>Gellertiella</taxon>
    </lineage>
</organism>
<evidence type="ECO:0000259" key="2">
    <source>
        <dbReference type="Pfam" id="PF02308"/>
    </source>
</evidence>
<feature type="transmembrane region" description="Helical" evidence="1">
    <location>
        <begin position="178"/>
        <end position="199"/>
    </location>
</feature>
<gene>
    <name evidence="4" type="ORF">GGR23_003198</name>
</gene>
<keyword evidence="5" id="KW-1185">Reference proteome</keyword>
<feature type="domain" description="DUF4010" evidence="3">
    <location>
        <begin position="183"/>
        <end position="390"/>
    </location>
</feature>
<keyword evidence="1" id="KW-0472">Membrane</keyword>
<reference evidence="4 5" key="1">
    <citation type="submission" date="2020-08" db="EMBL/GenBank/DDBJ databases">
        <title>Genomic Encyclopedia of Type Strains, Phase IV (KMG-IV): sequencing the most valuable type-strain genomes for metagenomic binning, comparative biology and taxonomic classification.</title>
        <authorList>
            <person name="Goeker M."/>
        </authorList>
    </citation>
    <scope>NUCLEOTIDE SEQUENCE [LARGE SCALE GENOMIC DNA]</scope>
    <source>
        <strain evidence="4 5">DSM 29853</strain>
    </source>
</reference>
<feature type="transmembrane region" description="Helical" evidence="1">
    <location>
        <begin position="206"/>
        <end position="225"/>
    </location>
</feature>
<evidence type="ECO:0000259" key="3">
    <source>
        <dbReference type="Pfam" id="PF13194"/>
    </source>
</evidence>
<evidence type="ECO:0000313" key="5">
    <source>
        <dbReference type="Proteomes" id="UP000528286"/>
    </source>
</evidence>
<feature type="domain" description="MgtC/SapB/SrpB/YhiD N-terminal" evidence="2">
    <location>
        <begin position="11"/>
        <end position="135"/>
    </location>
</feature>
<feature type="transmembrane region" description="Helical" evidence="1">
    <location>
        <begin position="394"/>
        <end position="417"/>
    </location>
</feature>
<dbReference type="PANTHER" id="PTHR39084">
    <property type="entry name" value="MEMBRANE PROTEIN-RELATED"/>
    <property type="match status" value="1"/>
</dbReference>
<proteinExistence type="predicted"/>
<dbReference type="AlphaFoldDB" id="A0A7W6J709"/>
<feature type="transmembrane region" description="Helical" evidence="1">
    <location>
        <begin position="115"/>
        <end position="133"/>
    </location>
</feature>
<evidence type="ECO:0000313" key="4">
    <source>
        <dbReference type="EMBL" id="MBB4065985.1"/>
    </source>
</evidence>
<accession>A0A7W6J709</accession>
<feature type="transmembrane region" description="Helical" evidence="1">
    <location>
        <begin position="37"/>
        <end position="55"/>
    </location>
</feature>
<comment type="caution">
    <text evidence="4">The sequence shown here is derived from an EMBL/GenBank/DDBJ whole genome shotgun (WGS) entry which is preliminary data.</text>
</comment>
<dbReference type="InterPro" id="IPR025105">
    <property type="entry name" value="DUF4010"/>
</dbReference>